<dbReference type="OrthoDB" id="9780299at2"/>
<sequence>MVAVLTNIFGVANLELAEDVVQDTLIQALNTWKIKGVPDKPEAWLFRVAKNKAIDQIRKNKHSQSFDFTDNERQLLNSEYTINSSLENYWKEELIEDQQLKMMYICCSPEISPESQIALILKTLCGFSTPEIAKAFLTSEDTISKRLYRAKNFFREHKTKFELPEKEKLQERTSKVLNAIYLLFNEGYNSSSSKNLIRTDLIHNALMLGKLITDNKITVNYEGRALVALMCFHTAREDSRLSPEGNIILLEQQNRALWNKELINLGVQYLNRASAGESISSYHIEAAIAFQHCKALSFEETNWQDILKLYDLLYQSNKSPIVAFNRLVPFHQIHGAESTLKELDKIKELDSYYLYHSFRAQLLKKMGDTKKAIGAYQIALKLTDSEAEQNMIIQSIVNYEKEKNA</sequence>
<evidence type="ECO:0000259" key="4">
    <source>
        <dbReference type="Pfam" id="PF20239"/>
    </source>
</evidence>
<dbReference type="Pfam" id="PF08281">
    <property type="entry name" value="Sigma70_r4_2"/>
    <property type="match status" value="1"/>
</dbReference>
<keyword evidence="1" id="KW-0804">Transcription</keyword>
<dbReference type="PANTHER" id="PTHR47756:SF2">
    <property type="entry name" value="BLL6612 PROTEIN"/>
    <property type="match status" value="1"/>
</dbReference>
<dbReference type="GO" id="GO:0016987">
    <property type="term" value="F:sigma factor activity"/>
    <property type="evidence" value="ECO:0007669"/>
    <property type="project" value="UniProtKB-KW"/>
</dbReference>
<organism evidence="5 6">
    <name type="scientific">Arcticibacterium luteifluviistationis</name>
    <dbReference type="NCBI Taxonomy" id="1784714"/>
    <lineage>
        <taxon>Bacteria</taxon>
        <taxon>Pseudomonadati</taxon>
        <taxon>Bacteroidota</taxon>
        <taxon>Cytophagia</taxon>
        <taxon>Cytophagales</taxon>
        <taxon>Leadbetterellaceae</taxon>
        <taxon>Arcticibacterium</taxon>
    </lineage>
</organism>
<comment type="similarity">
    <text evidence="1">Belongs to the sigma-70 factor family. ECF subfamily.</text>
</comment>
<dbReference type="GO" id="GO:0003677">
    <property type="term" value="F:DNA binding"/>
    <property type="evidence" value="ECO:0007669"/>
    <property type="project" value="UniProtKB-KW"/>
</dbReference>
<dbReference type="InterPro" id="IPR013249">
    <property type="entry name" value="RNA_pol_sigma70_r4_t2"/>
</dbReference>
<feature type="domain" description="DUF6596" evidence="4">
    <location>
        <begin position="172"/>
        <end position="273"/>
    </location>
</feature>
<dbReference type="SUPFAM" id="SSF88946">
    <property type="entry name" value="Sigma2 domain of RNA polymerase sigma factors"/>
    <property type="match status" value="1"/>
</dbReference>
<dbReference type="EMBL" id="CP029480">
    <property type="protein sequence ID" value="AWW00699.1"/>
    <property type="molecule type" value="Genomic_DNA"/>
</dbReference>
<dbReference type="Gene3D" id="1.10.10.10">
    <property type="entry name" value="Winged helix-like DNA-binding domain superfamily/Winged helix DNA-binding domain"/>
    <property type="match status" value="1"/>
</dbReference>
<protein>
    <recommendedName>
        <fullName evidence="1">RNA polymerase sigma factor</fullName>
    </recommendedName>
</protein>
<reference evidence="5 6" key="1">
    <citation type="submission" date="2018-05" db="EMBL/GenBank/DDBJ databases">
        <title>Complete genome sequence of Arcticibacterium luteifluviistationis SM1504T, a cytophagaceae bacterium isolated from Arctic surface seawater.</title>
        <authorList>
            <person name="Li Y."/>
            <person name="Qin Q.-L."/>
        </authorList>
    </citation>
    <scope>NUCLEOTIDE SEQUENCE [LARGE SCALE GENOMIC DNA]</scope>
    <source>
        <strain evidence="5 6">SM1504</strain>
    </source>
</reference>
<dbReference type="Gene3D" id="1.25.40.10">
    <property type="entry name" value="Tetratricopeptide repeat domain"/>
    <property type="match status" value="1"/>
</dbReference>
<gene>
    <name evidence="5" type="ORF">DJ013_21920</name>
</gene>
<evidence type="ECO:0000259" key="2">
    <source>
        <dbReference type="Pfam" id="PF04542"/>
    </source>
</evidence>
<dbReference type="Proteomes" id="UP000249873">
    <property type="component" value="Chromosome"/>
</dbReference>
<dbReference type="PROSITE" id="PS01063">
    <property type="entry name" value="SIGMA70_ECF"/>
    <property type="match status" value="1"/>
</dbReference>
<dbReference type="InterPro" id="IPR007627">
    <property type="entry name" value="RNA_pol_sigma70_r2"/>
</dbReference>
<dbReference type="Gene3D" id="1.10.1740.10">
    <property type="match status" value="1"/>
</dbReference>
<keyword evidence="6" id="KW-1185">Reference proteome</keyword>
<dbReference type="AlphaFoldDB" id="A0A2Z4GI76"/>
<evidence type="ECO:0000313" key="5">
    <source>
        <dbReference type="EMBL" id="AWW00699.1"/>
    </source>
</evidence>
<evidence type="ECO:0000313" key="6">
    <source>
        <dbReference type="Proteomes" id="UP000249873"/>
    </source>
</evidence>
<keyword evidence="1" id="KW-0238">DNA-binding</keyword>
<dbReference type="Pfam" id="PF04542">
    <property type="entry name" value="Sigma70_r2"/>
    <property type="match status" value="1"/>
</dbReference>
<keyword evidence="1" id="KW-0731">Sigma factor</keyword>
<dbReference type="InterPro" id="IPR036388">
    <property type="entry name" value="WH-like_DNA-bd_sf"/>
</dbReference>
<dbReference type="SUPFAM" id="SSF88659">
    <property type="entry name" value="Sigma3 and sigma4 domains of RNA polymerase sigma factors"/>
    <property type="match status" value="1"/>
</dbReference>
<dbReference type="PANTHER" id="PTHR47756">
    <property type="entry name" value="BLL6612 PROTEIN-RELATED"/>
    <property type="match status" value="1"/>
</dbReference>
<dbReference type="InterPro" id="IPR013325">
    <property type="entry name" value="RNA_pol_sigma_r2"/>
</dbReference>
<dbReference type="InterPro" id="IPR013324">
    <property type="entry name" value="RNA_pol_sigma_r3/r4-like"/>
</dbReference>
<feature type="domain" description="RNA polymerase sigma-70 region 2" evidence="2">
    <location>
        <begin position="12"/>
        <end position="61"/>
    </location>
</feature>
<dbReference type="SUPFAM" id="SSF48452">
    <property type="entry name" value="TPR-like"/>
    <property type="match status" value="1"/>
</dbReference>
<dbReference type="GO" id="GO:0006352">
    <property type="term" value="P:DNA-templated transcription initiation"/>
    <property type="evidence" value="ECO:0007669"/>
    <property type="project" value="InterPro"/>
</dbReference>
<dbReference type="InterPro" id="IPR014284">
    <property type="entry name" value="RNA_pol_sigma-70_dom"/>
</dbReference>
<dbReference type="NCBIfam" id="TIGR02937">
    <property type="entry name" value="sigma70-ECF"/>
    <property type="match status" value="1"/>
</dbReference>
<dbReference type="InterPro" id="IPR046531">
    <property type="entry name" value="DUF6596"/>
</dbReference>
<evidence type="ECO:0000259" key="3">
    <source>
        <dbReference type="Pfam" id="PF08281"/>
    </source>
</evidence>
<dbReference type="Pfam" id="PF20239">
    <property type="entry name" value="DUF6596"/>
    <property type="match status" value="1"/>
</dbReference>
<proteinExistence type="inferred from homology"/>
<accession>A0A2Z4GI76</accession>
<keyword evidence="1" id="KW-0805">Transcription regulation</keyword>
<dbReference type="InterPro" id="IPR011990">
    <property type="entry name" value="TPR-like_helical_dom_sf"/>
</dbReference>
<dbReference type="InterPro" id="IPR000838">
    <property type="entry name" value="RNA_pol_sigma70_ECF_CS"/>
</dbReference>
<name>A0A2Z4GI76_9BACT</name>
<feature type="domain" description="RNA polymerase sigma factor 70 region 4 type 2" evidence="3">
    <location>
        <begin position="106"/>
        <end position="151"/>
    </location>
</feature>
<dbReference type="KEGG" id="als:DJ013_21920"/>
<evidence type="ECO:0000256" key="1">
    <source>
        <dbReference type="RuleBase" id="RU000716"/>
    </source>
</evidence>